<reference evidence="8" key="1">
    <citation type="submission" date="2020-06" db="EMBL/GenBank/DDBJ databases">
        <authorList>
            <person name="Li T."/>
            <person name="Hu X."/>
            <person name="Zhang T."/>
            <person name="Song X."/>
            <person name="Zhang H."/>
            <person name="Dai N."/>
            <person name="Sheng W."/>
            <person name="Hou X."/>
            <person name="Wei L."/>
        </authorList>
    </citation>
    <scope>NUCLEOTIDE SEQUENCE</scope>
    <source>
        <strain evidence="8">3651</strain>
        <tissue evidence="8">Leaf</tissue>
    </source>
</reference>
<dbReference type="CDD" id="cd00684">
    <property type="entry name" value="Terpene_cyclase_plant_C1"/>
    <property type="match status" value="1"/>
</dbReference>
<comment type="cofactor">
    <cofactor evidence="1">
        <name>Mg(2+)</name>
        <dbReference type="ChEBI" id="CHEBI:18420"/>
    </cofactor>
</comment>
<comment type="caution">
    <text evidence="8">The sequence shown here is derived from an EMBL/GenBank/DDBJ whole genome shotgun (WGS) entry which is preliminary data.</text>
</comment>
<dbReference type="AlphaFoldDB" id="A0AAE1YDV7"/>
<dbReference type="GO" id="GO:0000287">
    <property type="term" value="F:magnesium ion binding"/>
    <property type="evidence" value="ECO:0007669"/>
    <property type="project" value="InterPro"/>
</dbReference>
<evidence type="ECO:0000256" key="5">
    <source>
        <dbReference type="ARBA" id="ARBA00023239"/>
    </source>
</evidence>
<dbReference type="Pfam" id="PF03936">
    <property type="entry name" value="Terpene_synth_C"/>
    <property type="match status" value="1"/>
</dbReference>
<dbReference type="Gene3D" id="1.10.600.10">
    <property type="entry name" value="Farnesyl Diphosphate Synthase"/>
    <property type="match status" value="1"/>
</dbReference>
<keyword evidence="5" id="KW-0456">Lyase</keyword>
<dbReference type="FunFam" id="1.50.10.130:FF:000001">
    <property type="entry name" value="Isoprene synthase, chloroplastic"/>
    <property type="match status" value="1"/>
</dbReference>
<evidence type="ECO:0000256" key="2">
    <source>
        <dbReference type="ARBA" id="ARBA00004721"/>
    </source>
</evidence>
<dbReference type="InterPro" id="IPR044814">
    <property type="entry name" value="Terpene_cyclase_plant_C1"/>
</dbReference>
<dbReference type="InterPro" id="IPR008949">
    <property type="entry name" value="Isoprenoid_synthase_dom_sf"/>
</dbReference>
<organism evidence="8 9">
    <name type="scientific">Sesamum alatum</name>
    <dbReference type="NCBI Taxonomy" id="300844"/>
    <lineage>
        <taxon>Eukaryota</taxon>
        <taxon>Viridiplantae</taxon>
        <taxon>Streptophyta</taxon>
        <taxon>Embryophyta</taxon>
        <taxon>Tracheophyta</taxon>
        <taxon>Spermatophyta</taxon>
        <taxon>Magnoliopsida</taxon>
        <taxon>eudicotyledons</taxon>
        <taxon>Gunneridae</taxon>
        <taxon>Pentapetalae</taxon>
        <taxon>asterids</taxon>
        <taxon>lamiids</taxon>
        <taxon>Lamiales</taxon>
        <taxon>Pedaliaceae</taxon>
        <taxon>Sesamum</taxon>
    </lineage>
</organism>
<dbReference type="InterPro" id="IPR036965">
    <property type="entry name" value="Terpene_synth_N_sf"/>
</dbReference>
<evidence type="ECO:0000256" key="4">
    <source>
        <dbReference type="ARBA" id="ARBA00022842"/>
    </source>
</evidence>
<dbReference type="Pfam" id="PF01397">
    <property type="entry name" value="Terpene_synth"/>
    <property type="match status" value="1"/>
</dbReference>
<dbReference type="SUPFAM" id="SSF48576">
    <property type="entry name" value="Terpenoid synthases"/>
    <property type="match status" value="1"/>
</dbReference>
<evidence type="ECO:0000256" key="1">
    <source>
        <dbReference type="ARBA" id="ARBA00001946"/>
    </source>
</evidence>
<dbReference type="InterPro" id="IPR050148">
    <property type="entry name" value="Terpene_synthase-like"/>
</dbReference>
<name>A0AAE1YDV7_9LAMI</name>
<evidence type="ECO:0000313" key="8">
    <source>
        <dbReference type="EMBL" id="KAK4428456.1"/>
    </source>
</evidence>
<keyword evidence="9" id="KW-1185">Reference proteome</keyword>
<keyword evidence="3" id="KW-0479">Metal-binding</keyword>
<evidence type="ECO:0000256" key="3">
    <source>
        <dbReference type="ARBA" id="ARBA00022723"/>
    </source>
</evidence>
<dbReference type="InterPro" id="IPR008930">
    <property type="entry name" value="Terpenoid_cyclase/PrenylTrfase"/>
</dbReference>
<dbReference type="Proteomes" id="UP001293254">
    <property type="component" value="Unassembled WGS sequence"/>
</dbReference>
<accession>A0AAE1YDV7</accession>
<dbReference type="GO" id="GO:0016102">
    <property type="term" value="P:diterpenoid biosynthetic process"/>
    <property type="evidence" value="ECO:0007669"/>
    <property type="project" value="InterPro"/>
</dbReference>
<feature type="domain" description="Terpene synthase N-terminal" evidence="6">
    <location>
        <begin position="24"/>
        <end position="198"/>
    </location>
</feature>
<reference evidence="8" key="2">
    <citation type="journal article" date="2024" name="Plant">
        <title>Genomic evolution and insights into agronomic trait innovations of Sesamum species.</title>
        <authorList>
            <person name="Miao H."/>
            <person name="Wang L."/>
            <person name="Qu L."/>
            <person name="Liu H."/>
            <person name="Sun Y."/>
            <person name="Le M."/>
            <person name="Wang Q."/>
            <person name="Wei S."/>
            <person name="Zheng Y."/>
            <person name="Lin W."/>
            <person name="Duan Y."/>
            <person name="Cao H."/>
            <person name="Xiong S."/>
            <person name="Wang X."/>
            <person name="Wei L."/>
            <person name="Li C."/>
            <person name="Ma Q."/>
            <person name="Ju M."/>
            <person name="Zhao R."/>
            <person name="Li G."/>
            <person name="Mu C."/>
            <person name="Tian Q."/>
            <person name="Mei H."/>
            <person name="Zhang T."/>
            <person name="Gao T."/>
            <person name="Zhang H."/>
        </authorList>
    </citation>
    <scope>NUCLEOTIDE SEQUENCE</scope>
    <source>
        <strain evidence="8">3651</strain>
    </source>
</reference>
<dbReference type="GO" id="GO:0010333">
    <property type="term" value="F:terpene synthase activity"/>
    <property type="evidence" value="ECO:0007669"/>
    <property type="project" value="InterPro"/>
</dbReference>
<dbReference type="PANTHER" id="PTHR31225">
    <property type="entry name" value="OS04G0344100 PROTEIN-RELATED"/>
    <property type="match status" value="1"/>
</dbReference>
<dbReference type="InterPro" id="IPR005630">
    <property type="entry name" value="Terpene_synthase_metal-bd"/>
</dbReference>
<evidence type="ECO:0000259" key="7">
    <source>
        <dbReference type="Pfam" id="PF03936"/>
    </source>
</evidence>
<dbReference type="PANTHER" id="PTHR31225:SF253">
    <property type="entry name" value="SESQUITERPENE SYNTHASE 31"/>
    <property type="match status" value="1"/>
</dbReference>
<dbReference type="EMBL" id="JACGWO010000004">
    <property type="protein sequence ID" value="KAK4428456.1"/>
    <property type="molecule type" value="Genomic_DNA"/>
</dbReference>
<evidence type="ECO:0000313" key="9">
    <source>
        <dbReference type="Proteomes" id="UP001293254"/>
    </source>
</evidence>
<protein>
    <submittedName>
        <fullName evidence="8">Gamma-cadinene synthase</fullName>
    </submittedName>
</protein>
<dbReference type="InterPro" id="IPR001906">
    <property type="entry name" value="Terpene_synth_N"/>
</dbReference>
<comment type="pathway">
    <text evidence="2">Secondary metabolite biosynthesis; terpenoid biosynthesis.</text>
</comment>
<feature type="domain" description="Terpene synthase metal-binding" evidence="7">
    <location>
        <begin position="256"/>
        <end position="436"/>
    </location>
</feature>
<sequence>MVDNLAVDAAKDVRPPIASFGPSMWGDTFTSFSLDDKVQEKYAEAIEALKEEARSMLMGKENSTTDTLILIDTLERLGVAYHFEQEIQDQLQEIFHFHSKDENDDDLLPTALQFRLLRQHRHFVSCSVFNKFKDEDNKFKETLSSDAKGLLSLYEAAHVRIHGEDILEEAVAFTTHHLKRMVHQLDQSPLKNQVKRALEQPLHRGIPRIEARHYIVAYERDDSKNELLLKLAKLDFNYLQNLYKKELHDLSRWWDELDLKSKLPYARNRLAESYLWGLALHFEPQYSYVRVAVGKIVQMLATLDDTYDNYATLEEADFFTETLERWNVAEICRLPDYMKIVYKFILSIYDDYELEAAKQGKSFAVSYAKETVKELSKAYNKELKWYVGQQTPTFEEFVTNRVLTSCIYVIISMTIPGVKCASSETIDWLRNQPKDCYSFC</sequence>
<dbReference type="SUPFAM" id="SSF48239">
    <property type="entry name" value="Terpenoid cyclases/Protein prenyltransferases"/>
    <property type="match status" value="1"/>
</dbReference>
<dbReference type="Gene3D" id="1.50.10.130">
    <property type="entry name" value="Terpene synthase, N-terminal domain"/>
    <property type="match status" value="1"/>
</dbReference>
<evidence type="ECO:0000259" key="6">
    <source>
        <dbReference type="Pfam" id="PF01397"/>
    </source>
</evidence>
<proteinExistence type="predicted"/>
<keyword evidence="4" id="KW-0460">Magnesium</keyword>
<gene>
    <name evidence="8" type="ORF">Salat_1145200</name>
</gene>